<dbReference type="SUPFAM" id="SSF48264">
    <property type="entry name" value="Cytochrome P450"/>
    <property type="match status" value="1"/>
</dbReference>
<evidence type="ECO:0000256" key="5">
    <source>
        <dbReference type="ARBA" id="ARBA00023004"/>
    </source>
</evidence>
<sequence length="500" mass="56056">MSLELITLLGGALSLLIVAIYRFFRQPYEFFQKRGVAGPKGSVLFGSWWGRWNKVQGEEDLSLVKQFGPIFGEYAGRTPVLVATDPAVARAVLLDNANHFRSRRANCVRDKFLHQGLLALEARGAKDTPLLSKDAVRQVLPRILACTNELSSSIKKLTENAEGKVVISGIVSDFLVKVLVEAVLGYDETEKAIDVKQFSNYFSQAFVNDNPDSPLAAFPMIYPSLVPLDKFVLKPKAAKYFTSLLLCKVQEKANAEKKDRQPDLMDLLLELHQASKKKDSEEESKNEENVLETKEFVFVQSLAVLLNASLTARSLTTMGTVMLGANPELQERLHAELYQKLEASDEFDLVHNSEYLDMFISEVLRLYPVEFRLERECCETLELENAKIEKGMIVTIPTYALHRQTQIYEEPEKFNPERFSRDNKEARDLFAFLPYGQAGNSTANISIQWSVLVAKLAIAALVKKFKFSPAEGAKLPPTFEPGVTGVPILQPQTVVAESRK</sequence>
<protein>
    <recommendedName>
        <fullName evidence="10">Cytochrome P450</fullName>
    </recommendedName>
</protein>
<evidence type="ECO:0000256" key="7">
    <source>
        <dbReference type="SAM" id="Phobius"/>
    </source>
</evidence>
<evidence type="ECO:0000313" key="9">
    <source>
        <dbReference type="Proteomes" id="UP001378592"/>
    </source>
</evidence>
<reference evidence="8 9" key="1">
    <citation type="submission" date="2024-03" db="EMBL/GenBank/DDBJ databases">
        <title>The genome assembly and annotation of the cricket Gryllus longicercus Weissman &amp; Gray.</title>
        <authorList>
            <person name="Szrajer S."/>
            <person name="Gray D."/>
            <person name="Ylla G."/>
        </authorList>
    </citation>
    <scope>NUCLEOTIDE SEQUENCE [LARGE SCALE GENOMIC DNA]</scope>
    <source>
        <strain evidence="8">DAG 2021-001</strain>
        <tissue evidence="8">Whole body minus gut</tissue>
    </source>
</reference>
<dbReference type="InterPro" id="IPR001128">
    <property type="entry name" value="Cyt_P450"/>
</dbReference>
<dbReference type="GO" id="GO:0008395">
    <property type="term" value="F:steroid hydroxylase activity"/>
    <property type="evidence" value="ECO:0007669"/>
    <property type="project" value="TreeGrafter"/>
</dbReference>
<keyword evidence="6" id="KW-0503">Monooxygenase</keyword>
<dbReference type="InterPro" id="IPR050705">
    <property type="entry name" value="Cytochrome_P450_3A"/>
</dbReference>
<evidence type="ECO:0000256" key="3">
    <source>
        <dbReference type="ARBA" id="ARBA00022723"/>
    </source>
</evidence>
<evidence type="ECO:0000256" key="6">
    <source>
        <dbReference type="ARBA" id="ARBA00023033"/>
    </source>
</evidence>
<evidence type="ECO:0008006" key="10">
    <source>
        <dbReference type="Google" id="ProtNLM"/>
    </source>
</evidence>
<dbReference type="InterPro" id="IPR036396">
    <property type="entry name" value="Cyt_P450_sf"/>
</dbReference>
<dbReference type="AlphaFoldDB" id="A0AAN9VGL1"/>
<keyword evidence="7" id="KW-0812">Transmembrane</keyword>
<dbReference type="GO" id="GO:0016705">
    <property type="term" value="F:oxidoreductase activity, acting on paired donors, with incorporation or reduction of molecular oxygen"/>
    <property type="evidence" value="ECO:0007669"/>
    <property type="project" value="InterPro"/>
</dbReference>
<feature type="transmembrane region" description="Helical" evidence="7">
    <location>
        <begin position="6"/>
        <end position="24"/>
    </location>
</feature>
<accession>A0AAN9VGL1</accession>
<evidence type="ECO:0000256" key="4">
    <source>
        <dbReference type="ARBA" id="ARBA00023002"/>
    </source>
</evidence>
<name>A0AAN9VGL1_9ORTH</name>
<keyword evidence="7" id="KW-1133">Transmembrane helix</keyword>
<dbReference type="GO" id="GO:0005506">
    <property type="term" value="F:iron ion binding"/>
    <property type="evidence" value="ECO:0007669"/>
    <property type="project" value="InterPro"/>
</dbReference>
<dbReference type="InterPro" id="IPR002401">
    <property type="entry name" value="Cyt_P450_E_grp-I"/>
</dbReference>
<keyword evidence="4" id="KW-0560">Oxidoreductase</keyword>
<dbReference type="Proteomes" id="UP001378592">
    <property type="component" value="Unassembled WGS sequence"/>
</dbReference>
<comment type="caution">
    <text evidence="8">The sequence shown here is derived from an EMBL/GenBank/DDBJ whole genome shotgun (WGS) entry which is preliminary data.</text>
</comment>
<dbReference type="PANTHER" id="PTHR24302">
    <property type="entry name" value="CYTOCHROME P450 FAMILY 3"/>
    <property type="match status" value="1"/>
</dbReference>
<keyword evidence="2" id="KW-0349">Heme</keyword>
<gene>
    <name evidence="8" type="ORF">R5R35_003810</name>
</gene>
<evidence type="ECO:0000313" key="8">
    <source>
        <dbReference type="EMBL" id="KAK7794442.1"/>
    </source>
</evidence>
<keyword evidence="7" id="KW-0472">Membrane</keyword>
<keyword evidence="3" id="KW-0479">Metal-binding</keyword>
<dbReference type="GO" id="GO:0020037">
    <property type="term" value="F:heme binding"/>
    <property type="evidence" value="ECO:0007669"/>
    <property type="project" value="InterPro"/>
</dbReference>
<dbReference type="EMBL" id="JAZDUA010000333">
    <property type="protein sequence ID" value="KAK7794442.1"/>
    <property type="molecule type" value="Genomic_DNA"/>
</dbReference>
<comment type="similarity">
    <text evidence="1">Belongs to the cytochrome P450 family.</text>
</comment>
<dbReference type="Pfam" id="PF00067">
    <property type="entry name" value="p450"/>
    <property type="match status" value="1"/>
</dbReference>
<evidence type="ECO:0000256" key="2">
    <source>
        <dbReference type="ARBA" id="ARBA00022617"/>
    </source>
</evidence>
<evidence type="ECO:0000256" key="1">
    <source>
        <dbReference type="ARBA" id="ARBA00010617"/>
    </source>
</evidence>
<dbReference type="PRINTS" id="PR00463">
    <property type="entry name" value="EP450I"/>
</dbReference>
<keyword evidence="9" id="KW-1185">Reference proteome</keyword>
<proteinExistence type="inferred from homology"/>
<dbReference type="Gene3D" id="1.10.630.10">
    <property type="entry name" value="Cytochrome P450"/>
    <property type="match status" value="1"/>
</dbReference>
<dbReference type="PANTHER" id="PTHR24302:SF15">
    <property type="entry name" value="FATTY-ACID PEROXYGENASE"/>
    <property type="match status" value="1"/>
</dbReference>
<organism evidence="8 9">
    <name type="scientific">Gryllus longicercus</name>
    <dbReference type="NCBI Taxonomy" id="2509291"/>
    <lineage>
        <taxon>Eukaryota</taxon>
        <taxon>Metazoa</taxon>
        <taxon>Ecdysozoa</taxon>
        <taxon>Arthropoda</taxon>
        <taxon>Hexapoda</taxon>
        <taxon>Insecta</taxon>
        <taxon>Pterygota</taxon>
        <taxon>Neoptera</taxon>
        <taxon>Polyneoptera</taxon>
        <taxon>Orthoptera</taxon>
        <taxon>Ensifera</taxon>
        <taxon>Gryllidea</taxon>
        <taxon>Grylloidea</taxon>
        <taxon>Gryllidae</taxon>
        <taxon>Gryllinae</taxon>
        <taxon>Gryllus</taxon>
    </lineage>
</organism>
<keyword evidence="5" id="KW-0408">Iron</keyword>